<comment type="caution">
    <text evidence="1">The sequence shown here is derived from an EMBL/GenBank/DDBJ whole genome shotgun (WGS) entry which is preliminary data.</text>
</comment>
<sequence length="76" mass="8900">MHRTQIYFEQDLFNQVKQMAVRKSQSTSAYIRDVLRTEIEREATTNNIDVSDVLGMWSDYNISQKSLRSKAWGKGK</sequence>
<dbReference type="Proteomes" id="UP000568751">
    <property type="component" value="Unassembled WGS sequence"/>
</dbReference>
<dbReference type="RefSeq" id="WP_369152073.1">
    <property type="nucleotide sequence ID" value="NZ_OZ156463.1"/>
</dbReference>
<dbReference type="EMBL" id="JACCHT010000001">
    <property type="protein sequence ID" value="NYT26748.1"/>
    <property type="molecule type" value="Genomic_DNA"/>
</dbReference>
<protein>
    <recommendedName>
        <fullName evidence="3">CopG family transcriptional regulator</fullName>
    </recommendedName>
</protein>
<name>A0A853EZP7_9GAMM</name>
<evidence type="ECO:0008006" key="3">
    <source>
        <dbReference type="Google" id="ProtNLM"/>
    </source>
</evidence>
<evidence type="ECO:0000313" key="2">
    <source>
        <dbReference type="Proteomes" id="UP000568751"/>
    </source>
</evidence>
<proteinExistence type="predicted"/>
<dbReference type="AlphaFoldDB" id="A0A853EZP7"/>
<organism evidence="1 2">
    <name type="scientific">Candidatus Thiodubiliella endoseptemdiera</name>
    <dbReference type="NCBI Taxonomy" id="2738886"/>
    <lineage>
        <taxon>Bacteria</taxon>
        <taxon>Pseudomonadati</taxon>
        <taxon>Pseudomonadota</taxon>
        <taxon>Gammaproteobacteria</taxon>
        <taxon>Candidatus Pseudothioglobaceae</taxon>
        <taxon>Candidatus Thiodubiliella</taxon>
    </lineage>
</organism>
<gene>
    <name evidence="1" type="ORF">H0A76_01820</name>
</gene>
<reference evidence="1 2" key="1">
    <citation type="submission" date="2020-05" db="EMBL/GenBank/DDBJ databases">
        <title>Horizontal transmission and recombination maintain forever young bacterial symbiont genomes.</title>
        <authorList>
            <person name="Russell S.L."/>
            <person name="Pepper-Tunick E."/>
            <person name="Svedberg J."/>
            <person name="Byrne A."/>
            <person name="Ruelas Castillo J."/>
            <person name="Vollmers C."/>
            <person name="Beinart R.A."/>
            <person name="Corbett-Detig R."/>
        </authorList>
    </citation>
    <scope>NUCLEOTIDE SEQUENCE [LARGE SCALE GENOMIC DNA]</scope>
    <source>
        <strain evidence="1">455</strain>
    </source>
</reference>
<evidence type="ECO:0000313" key="1">
    <source>
        <dbReference type="EMBL" id="NYT26748.1"/>
    </source>
</evidence>
<accession>A0A853EZP7</accession>